<comment type="caution">
    <text evidence="1">The sequence shown here is derived from an EMBL/GenBank/DDBJ whole genome shotgun (WGS) entry which is preliminary data.</text>
</comment>
<name>A0ABN9RFR7_9DINO</name>
<protein>
    <submittedName>
        <fullName evidence="1">Uncharacterized protein</fullName>
    </submittedName>
</protein>
<feature type="non-terminal residue" evidence="1">
    <location>
        <position position="112"/>
    </location>
</feature>
<keyword evidence="2" id="KW-1185">Reference proteome</keyword>
<dbReference type="Proteomes" id="UP001189429">
    <property type="component" value="Unassembled WGS sequence"/>
</dbReference>
<accession>A0ABN9RFR7</accession>
<organism evidence="1 2">
    <name type="scientific">Prorocentrum cordatum</name>
    <dbReference type="NCBI Taxonomy" id="2364126"/>
    <lineage>
        <taxon>Eukaryota</taxon>
        <taxon>Sar</taxon>
        <taxon>Alveolata</taxon>
        <taxon>Dinophyceae</taxon>
        <taxon>Prorocentrales</taxon>
        <taxon>Prorocentraceae</taxon>
        <taxon>Prorocentrum</taxon>
    </lineage>
</organism>
<dbReference type="EMBL" id="CAUYUJ010006468">
    <property type="protein sequence ID" value="CAK0817443.1"/>
    <property type="molecule type" value="Genomic_DNA"/>
</dbReference>
<evidence type="ECO:0000313" key="2">
    <source>
        <dbReference type="Proteomes" id="UP001189429"/>
    </source>
</evidence>
<feature type="non-terminal residue" evidence="1">
    <location>
        <position position="1"/>
    </location>
</feature>
<gene>
    <name evidence="1" type="ORF">PCOR1329_LOCUS20068</name>
</gene>
<proteinExistence type="predicted"/>
<sequence>MWHSSCSPLPLRGLLTSRLPAPARAAAAAVRAGSHPPREHELPASFDGAAAARCLDAGDAHIWDGFADEAEVVAAHEALEAMFLRGSLSRGSSAWVDECSEGGHAMNRSGWL</sequence>
<evidence type="ECO:0000313" key="1">
    <source>
        <dbReference type="EMBL" id="CAK0817443.1"/>
    </source>
</evidence>
<reference evidence="1" key="1">
    <citation type="submission" date="2023-10" db="EMBL/GenBank/DDBJ databases">
        <authorList>
            <person name="Chen Y."/>
            <person name="Shah S."/>
            <person name="Dougan E. K."/>
            <person name="Thang M."/>
            <person name="Chan C."/>
        </authorList>
    </citation>
    <scope>NUCLEOTIDE SEQUENCE [LARGE SCALE GENOMIC DNA]</scope>
</reference>